<evidence type="ECO:0000256" key="1">
    <source>
        <dbReference type="SAM" id="MobiDB-lite"/>
    </source>
</evidence>
<accession>A0AAV4PQE3</accession>
<feature type="compositionally biased region" description="Low complexity" evidence="1">
    <location>
        <begin position="92"/>
        <end position="102"/>
    </location>
</feature>
<dbReference type="EMBL" id="BPLQ01003322">
    <property type="protein sequence ID" value="GIX99637.1"/>
    <property type="molecule type" value="Genomic_DNA"/>
</dbReference>
<dbReference type="AlphaFoldDB" id="A0AAV4PQE3"/>
<proteinExistence type="predicted"/>
<dbReference type="Proteomes" id="UP001054837">
    <property type="component" value="Unassembled WGS sequence"/>
</dbReference>
<protein>
    <submittedName>
        <fullName evidence="2">Uncharacterized protein</fullName>
    </submittedName>
</protein>
<evidence type="ECO:0000313" key="3">
    <source>
        <dbReference type="Proteomes" id="UP001054837"/>
    </source>
</evidence>
<name>A0AAV4PQE3_9ARAC</name>
<comment type="caution">
    <text evidence="2">The sequence shown here is derived from an EMBL/GenBank/DDBJ whole genome shotgun (WGS) entry which is preliminary data.</text>
</comment>
<sequence length="119" mass="13339">MVLRSFPYFVYLPAFGVGLEVKRDSKHTLADFPFPISNNPPQREIIRGRISICLDMGEDTFSKSLACATATLLLPLQLKTFPTTFEKSLAHGSTTGKTSSSQKSRHEDLLSQVCFEDRR</sequence>
<evidence type="ECO:0000313" key="2">
    <source>
        <dbReference type="EMBL" id="GIX99637.1"/>
    </source>
</evidence>
<gene>
    <name evidence="2" type="ORF">CDAR_487581</name>
</gene>
<organism evidence="2 3">
    <name type="scientific">Caerostris darwini</name>
    <dbReference type="NCBI Taxonomy" id="1538125"/>
    <lineage>
        <taxon>Eukaryota</taxon>
        <taxon>Metazoa</taxon>
        <taxon>Ecdysozoa</taxon>
        <taxon>Arthropoda</taxon>
        <taxon>Chelicerata</taxon>
        <taxon>Arachnida</taxon>
        <taxon>Araneae</taxon>
        <taxon>Araneomorphae</taxon>
        <taxon>Entelegynae</taxon>
        <taxon>Araneoidea</taxon>
        <taxon>Araneidae</taxon>
        <taxon>Caerostris</taxon>
    </lineage>
</organism>
<reference evidence="2 3" key="1">
    <citation type="submission" date="2021-06" db="EMBL/GenBank/DDBJ databases">
        <title>Caerostris darwini draft genome.</title>
        <authorList>
            <person name="Kono N."/>
            <person name="Arakawa K."/>
        </authorList>
    </citation>
    <scope>NUCLEOTIDE SEQUENCE [LARGE SCALE GENOMIC DNA]</scope>
</reference>
<feature type="region of interest" description="Disordered" evidence="1">
    <location>
        <begin position="89"/>
        <end position="108"/>
    </location>
</feature>
<keyword evidence="3" id="KW-1185">Reference proteome</keyword>